<evidence type="ECO:0000313" key="5">
    <source>
        <dbReference type="Proteomes" id="UP000289482"/>
    </source>
</evidence>
<dbReference type="EMBL" id="SDIF01000007">
    <property type="protein sequence ID" value="RXS69954.1"/>
    <property type="molecule type" value="Genomic_DNA"/>
</dbReference>
<dbReference type="Proteomes" id="UP000289482">
    <property type="component" value="Unassembled WGS sequence"/>
</dbReference>
<name>A0A4Q1R960_9ACTN</name>
<dbReference type="Gene3D" id="3.60.21.10">
    <property type="match status" value="1"/>
</dbReference>
<dbReference type="InterPro" id="IPR052169">
    <property type="entry name" value="CW_Biosynth-Accessory"/>
</dbReference>
<comment type="similarity">
    <text evidence="1">Belongs to the CapA family.</text>
</comment>
<dbReference type="SMART" id="SM00854">
    <property type="entry name" value="PGA_cap"/>
    <property type="match status" value="1"/>
</dbReference>
<sequence length="398" mass="42239">MEGVTRIQRLAALATLSALALLAAGCGTQRSAGPARSSAPAEPGAARSAAVATFTLLATGDVLPHHEIIQLSGSNARGHGHDFRTMFAGVKPVVSGADLAICHMETIYGRDDGPFTGYPSFKSPPEVAAALKDAGYDSCSTASNHTLDDGADGVRRTLGAMDAVGLRHTGSARSAAEAARPALLRAGPAKVAQLSYTYGTNGIPLPGNAPWTVHLIDRKKIIDDARAARRAGADVVVVSIHWGTEWQPEPDEQQRTLARALTASRTAGRPDIDLILGTHAHVPQAYEKVNGTWVVYGMGDQLAGRMFNHSNQPDGRGNQSSMARFTFAGPFGPDRRWTVRKAEFLPQLTDINDGFRVVNLNAALARRPGRSDYVRARDAIRNVVLSRGAARSGLIMAK</sequence>
<evidence type="ECO:0000313" key="4">
    <source>
        <dbReference type="EMBL" id="RXS69954.1"/>
    </source>
</evidence>
<dbReference type="SUPFAM" id="SSF56300">
    <property type="entry name" value="Metallo-dependent phosphatases"/>
    <property type="match status" value="1"/>
</dbReference>
<evidence type="ECO:0000259" key="3">
    <source>
        <dbReference type="SMART" id="SM00854"/>
    </source>
</evidence>
<dbReference type="AlphaFoldDB" id="A0A4Q1R960"/>
<reference evidence="4 5" key="1">
    <citation type="submission" date="2019-01" db="EMBL/GenBank/DDBJ databases">
        <title>Draft genome sequences of the type strain Streptomyces sioyaensis DSM 40032 and its novel strain, TM32, a thermotolerant antibiotics-producing actinobacterium.</title>
        <authorList>
            <person name="Nakaew N."/>
            <person name="Lumyong S."/>
            <person name="Sloan W.T."/>
            <person name="Sungthong R."/>
        </authorList>
    </citation>
    <scope>NUCLEOTIDE SEQUENCE [LARGE SCALE GENOMIC DNA]</scope>
    <source>
        <strain evidence="4 5">DSM 40032</strain>
    </source>
</reference>
<dbReference type="PANTHER" id="PTHR33393">
    <property type="entry name" value="POLYGLUTAMINE SYNTHESIS ACCESSORY PROTEIN RV0574C-RELATED"/>
    <property type="match status" value="1"/>
</dbReference>
<dbReference type="Pfam" id="PF09587">
    <property type="entry name" value="PGA_cap"/>
    <property type="match status" value="1"/>
</dbReference>
<dbReference type="RefSeq" id="WP_129245082.1">
    <property type="nucleotide sequence ID" value="NZ_JABZEL010000008.1"/>
</dbReference>
<keyword evidence="5" id="KW-1185">Reference proteome</keyword>
<dbReference type="InterPro" id="IPR019079">
    <property type="entry name" value="Capsule_synth_CapA"/>
</dbReference>
<dbReference type="InterPro" id="IPR029052">
    <property type="entry name" value="Metallo-depent_PP-like"/>
</dbReference>
<organism evidence="4 5">
    <name type="scientific">Streptomyces sioyaensis</name>
    <dbReference type="NCBI Taxonomy" id="67364"/>
    <lineage>
        <taxon>Bacteria</taxon>
        <taxon>Bacillati</taxon>
        <taxon>Actinomycetota</taxon>
        <taxon>Actinomycetes</taxon>
        <taxon>Kitasatosporales</taxon>
        <taxon>Streptomycetaceae</taxon>
        <taxon>Streptomyces</taxon>
    </lineage>
</organism>
<evidence type="ECO:0000256" key="2">
    <source>
        <dbReference type="SAM" id="SignalP"/>
    </source>
</evidence>
<comment type="caution">
    <text evidence="4">The sequence shown here is derived from an EMBL/GenBank/DDBJ whole genome shotgun (WGS) entry which is preliminary data.</text>
</comment>
<feature type="domain" description="Capsule synthesis protein CapA" evidence="3">
    <location>
        <begin position="55"/>
        <end position="305"/>
    </location>
</feature>
<feature type="chain" id="PRO_5039187153" evidence="2">
    <location>
        <begin position="24"/>
        <end position="398"/>
    </location>
</feature>
<gene>
    <name evidence="4" type="ORF">EST54_04065</name>
</gene>
<dbReference type="CDD" id="cd07381">
    <property type="entry name" value="MPP_CapA"/>
    <property type="match status" value="1"/>
</dbReference>
<feature type="signal peptide" evidence="2">
    <location>
        <begin position="1"/>
        <end position="23"/>
    </location>
</feature>
<dbReference type="PROSITE" id="PS51257">
    <property type="entry name" value="PROKAR_LIPOPROTEIN"/>
    <property type="match status" value="1"/>
</dbReference>
<dbReference type="PANTHER" id="PTHR33393:SF13">
    <property type="entry name" value="PGA BIOSYNTHESIS PROTEIN CAPA"/>
    <property type="match status" value="1"/>
</dbReference>
<keyword evidence="2" id="KW-0732">Signal</keyword>
<evidence type="ECO:0000256" key="1">
    <source>
        <dbReference type="ARBA" id="ARBA00005662"/>
    </source>
</evidence>
<proteinExistence type="inferred from homology"/>
<accession>A0A4Q1R960</accession>
<dbReference type="GeneID" id="95777179"/>
<protein>
    <submittedName>
        <fullName evidence="4">CapA family protein</fullName>
    </submittedName>
</protein>